<reference evidence="9" key="1">
    <citation type="submission" date="2020-10" db="EMBL/GenBank/DDBJ databases">
        <authorList>
            <person name="Gilroy R."/>
        </authorList>
    </citation>
    <scope>NUCLEOTIDE SEQUENCE</scope>
    <source>
        <strain evidence="9">CHK181-108</strain>
    </source>
</reference>
<evidence type="ECO:0000256" key="6">
    <source>
        <dbReference type="ARBA" id="ARBA00023136"/>
    </source>
</evidence>
<keyword evidence="6 7" id="KW-0472">Membrane</keyword>
<evidence type="ECO:0000313" key="9">
    <source>
        <dbReference type="EMBL" id="HIT85658.1"/>
    </source>
</evidence>
<reference evidence="9" key="2">
    <citation type="journal article" date="2021" name="PeerJ">
        <title>Extensive microbial diversity within the chicken gut microbiome revealed by metagenomics and culture.</title>
        <authorList>
            <person name="Gilroy R."/>
            <person name="Ravi A."/>
            <person name="Getino M."/>
            <person name="Pursley I."/>
            <person name="Horton D.L."/>
            <person name="Alikhan N.F."/>
            <person name="Baker D."/>
            <person name="Gharbi K."/>
            <person name="Hall N."/>
            <person name="Watson M."/>
            <person name="Adriaenssens E.M."/>
            <person name="Foster-Nyarko E."/>
            <person name="Jarju S."/>
            <person name="Secka A."/>
            <person name="Antonio M."/>
            <person name="Oren A."/>
            <person name="Chaudhuri R.R."/>
            <person name="La Ragione R."/>
            <person name="Hildebrand F."/>
            <person name="Pallen M.J."/>
        </authorList>
    </citation>
    <scope>NUCLEOTIDE SEQUENCE</scope>
    <source>
        <strain evidence="9">CHK181-108</strain>
    </source>
</reference>
<keyword evidence="3" id="KW-1003">Cell membrane</keyword>
<dbReference type="PANTHER" id="PTHR43744:SF9">
    <property type="entry name" value="POLYGALACTURONAN_RHAMNOGALACTURONAN TRANSPORT SYSTEM PERMEASE PROTEIN YTCP"/>
    <property type="match status" value="1"/>
</dbReference>
<organism evidence="9 10">
    <name type="scientific">Candidatus Ornithomonoglobus intestinigallinarum</name>
    <dbReference type="NCBI Taxonomy" id="2840894"/>
    <lineage>
        <taxon>Bacteria</taxon>
        <taxon>Bacillati</taxon>
        <taxon>Bacillota</taxon>
        <taxon>Clostridia</taxon>
        <taxon>Candidatus Ornithomonoglobus</taxon>
    </lineage>
</organism>
<evidence type="ECO:0000256" key="2">
    <source>
        <dbReference type="ARBA" id="ARBA00022448"/>
    </source>
</evidence>
<dbReference type="InterPro" id="IPR000515">
    <property type="entry name" value="MetI-like"/>
</dbReference>
<sequence length="293" mass="32340">MKIKKTAEDRAVDIFVYGIMLAAALITVIPFANVLSKAFSADWAVTSGQVGIFPIGFNVDSFNYVFHESTFWHSMLMSVAVTVTATVSGIIITAVTAYPLSKKHLPGIKPILFLFVFTMLFNGGMIPDYLNMKRLGLINTFPVLILPGLLSVYNMLIIKNYYENLPESIEESARIDGASNPRIFFSIIAPLSLPVFATIVLFILVSYWNSYIPPMMYTTDPSLKTLQLYIRDLIAEASSGAASGGMTNQNWDNISSEGMRSATIIISVVPMLIIYPFLQKYFLKGILIGSVKG</sequence>
<dbReference type="AlphaFoldDB" id="A0A9D1H3M2"/>
<comment type="subcellular location">
    <subcellularLocation>
        <location evidence="1 7">Cell membrane</location>
        <topology evidence="1 7">Multi-pass membrane protein</topology>
    </subcellularLocation>
</comment>
<dbReference type="Gene3D" id="1.10.3720.10">
    <property type="entry name" value="MetI-like"/>
    <property type="match status" value="1"/>
</dbReference>
<comment type="similarity">
    <text evidence="7">Belongs to the binding-protein-dependent transport system permease family.</text>
</comment>
<evidence type="ECO:0000256" key="1">
    <source>
        <dbReference type="ARBA" id="ARBA00004651"/>
    </source>
</evidence>
<dbReference type="Pfam" id="PF00528">
    <property type="entry name" value="BPD_transp_1"/>
    <property type="match status" value="1"/>
</dbReference>
<keyword evidence="2 7" id="KW-0813">Transport</keyword>
<evidence type="ECO:0000313" key="10">
    <source>
        <dbReference type="Proteomes" id="UP000824165"/>
    </source>
</evidence>
<comment type="caution">
    <text evidence="9">The sequence shown here is derived from an EMBL/GenBank/DDBJ whole genome shotgun (WGS) entry which is preliminary data.</text>
</comment>
<dbReference type="GO" id="GO:0055085">
    <property type="term" value="P:transmembrane transport"/>
    <property type="evidence" value="ECO:0007669"/>
    <property type="project" value="InterPro"/>
</dbReference>
<evidence type="ECO:0000259" key="8">
    <source>
        <dbReference type="PROSITE" id="PS50928"/>
    </source>
</evidence>
<evidence type="ECO:0000256" key="4">
    <source>
        <dbReference type="ARBA" id="ARBA00022692"/>
    </source>
</evidence>
<feature type="transmembrane region" description="Helical" evidence="7">
    <location>
        <begin position="258"/>
        <end position="278"/>
    </location>
</feature>
<dbReference type="EMBL" id="DVLU01000069">
    <property type="protein sequence ID" value="HIT85658.1"/>
    <property type="molecule type" value="Genomic_DNA"/>
</dbReference>
<accession>A0A9D1H3M2</accession>
<proteinExistence type="inferred from homology"/>
<protein>
    <submittedName>
        <fullName evidence="9">Carbohydrate ABC transporter permease</fullName>
    </submittedName>
</protein>
<evidence type="ECO:0000256" key="3">
    <source>
        <dbReference type="ARBA" id="ARBA00022475"/>
    </source>
</evidence>
<keyword evidence="4 7" id="KW-0812">Transmembrane</keyword>
<feature type="transmembrane region" description="Helical" evidence="7">
    <location>
        <begin position="110"/>
        <end position="129"/>
    </location>
</feature>
<feature type="transmembrane region" description="Helical" evidence="7">
    <location>
        <begin position="183"/>
        <end position="208"/>
    </location>
</feature>
<dbReference type="Proteomes" id="UP000824165">
    <property type="component" value="Unassembled WGS sequence"/>
</dbReference>
<name>A0A9D1H3M2_9FIRM</name>
<dbReference type="CDD" id="cd06261">
    <property type="entry name" value="TM_PBP2"/>
    <property type="match status" value="1"/>
</dbReference>
<dbReference type="InterPro" id="IPR035906">
    <property type="entry name" value="MetI-like_sf"/>
</dbReference>
<dbReference type="PANTHER" id="PTHR43744">
    <property type="entry name" value="ABC TRANSPORTER PERMEASE PROTEIN MG189-RELATED-RELATED"/>
    <property type="match status" value="1"/>
</dbReference>
<keyword evidence="5 7" id="KW-1133">Transmembrane helix</keyword>
<feature type="transmembrane region" description="Helical" evidence="7">
    <location>
        <begin position="12"/>
        <end position="32"/>
    </location>
</feature>
<feature type="domain" description="ABC transmembrane type-1" evidence="8">
    <location>
        <begin position="75"/>
        <end position="278"/>
    </location>
</feature>
<feature type="transmembrane region" description="Helical" evidence="7">
    <location>
        <begin position="141"/>
        <end position="162"/>
    </location>
</feature>
<evidence type="ECO:0000256" key="7">
    <source>
        <dbReference type="RuleBase" id="RU363032"/>
    </source>
</evidence>
<gene>
    <name evidence="9" type="ORF">IAA60_07125</name>
</gene>
<dbReference type="SUPFAM" id="SSF161098">
    <property type="entry name" value="MetI-like"/>
    <property type="match status" value="1"/>
</dbReference>
<dbReference type="GO" id="GO:0005886">
    <property type="term" value="C:plasma membrane"/>
    <property type="evidence" value="ECO:0007669"/>
    <property type="project" value="UniProtKB-SubCell"/>
</dbReference>
<feature type="transmembrane region" description="Helical" evidence="7">
    <location>
        <begin position="71"/>
        <end position="98"/>
    </location>
</feature>
<dbReference type="PROSITE" id="PS50928">
    <property type="entry name" value="ABC_TM1"/>
    <property type="match status" value="1"/>
</dbReference>
<evidence type="ECO:0000256" key="5">
    <source>
        <dbReference type="ARBA" id="ARBA00022989"/>
    </source>
</evidence>